<feature type="chain" id="PRO_5042485089" evidence="1">
    <location>
        <begin position="19"/>
        <end position="138"/>
    </location>
</feature>
<organism evidence="2 3">
    <name type="scientific">Echria macrotheca</name>
    <dbReference type="NCBI Taxonomy" id="438768"/>
    <lineage>
        <taxon>Eukaryota</taxon>
        <taxon>Fungi</taxon>
        <taxon>Dikarya</taxon>
        <taxon>Ascomycota</taxon>
        <taxon>Pezizomycotina</taxon>
        <taxon>Sordariomycetes</taxon>
        <taxon>Sordariomycetidae</taxon>
        <taxon>Sordariales</taxon>
        <taxon>Schizotheciaceae</taxon>
        <taxon>Echria</taxon>
    </lineage>
</organism>
<proteinExistence type="predicted"/>
<dbReference type="EMBL" id="MU839852">
    <property type="protein sequence ID" value="KAK1749776.1"/>
    <property type="molecule type" value="Genomic_DNA"/>
</dbReference>
<evidence type="ECO:0000256" key="1">
    <source>
        <dbReference type="SAM" id="SignalP"/>
    </source>
</evidence>
<reference evidence="2" key="1">
    <citation type="submission" date="2023-06" db="EMBL/GenBank/DDBJ databases">
        <title>Genome-scale phylogeny and comparative genomics of the fungal order Sordariales.</title>
        <authorList>
            <consortium name="Lawrence Berkeley National Laboratory"/>
            <person name="Hensen N."/>
            <person name="Bonometti L."/>
            <person name="Westerberg I."/>
            <person name="Brannstrom I.O."/>
            <person name="Guillou S."/>
            <person name="Cros-Aarteil S."/>
            <person name="Calhoun S."/>
            <person name="Haridas S."/>
            <person name="Kuo A."/>
            <person name="Mondo S."/>
            <person name="Pangilinan J."/>
            <person name="Riley R."/>
            <person name="Labutti K."/>
            <person name="Andreopoulos B."/>
            <person name="Lipzen A."/>
            <person name="Chen C."/>
            <person name="Yanf M."/>
            <person name="Daum C."/>
            <person name="Ng V."/>
            <person name="Clum A."/>
            <person name="Steindorff A."/>
            <person name="Ohm R."/>
            <person name="Martin F."/>
            <person name="Silar P."/>
            <person name="Natvig D."/>
            <person name="Lalanne C."/>
            <person name="Gautier V."/>
            <person name="Ament-Velasquez S.L."/>
            <person name="Kruys A."/>
            <person name="Hutchinson M.I."/>
            <person name="Powell A.J."/>
            <person name="Barry K."/>
            <person name="Miller A.N."/>
            <person name="Grigoriev I.V."/>
            <person name="Debuchy R."/>
            <person name="Gladieux P."/>
            <person name="Thoren M.H."/>
            <person name="Johannesson H."/>
        </authorList>
    </citation>
    <scope>NUCLEOTIDE SEQUENCE</scope>
    <source>
        <strain evidence="2">PSN4</strain>
    </source>
</reference>
<evidence type="ECO:0000313" key="2">
    <source>
        <dbReference type="EMBL" id="KAK1749776.1"/>
    </source>
</evidence>
<dbReference type="Proteomes" id="UP001239445">
    <property type="component" value="Unassembled WGS sequence"/>
</dbReference>
<dbReference type="AlphaFoldDB" id="A0AAJ0B173"/>
<name>A0AAJ0B173_9PEZI</name>
<evidence type="ECO:0000313" key="3">
    <source>
        <dbReference type="Proteomes" id="UP001239445"/>
    </source>
</evidence>
<feature type="signal peptide" evidence="1">
    <location>
        <begin position="1"/>
        <end position="18"/>
    </location>
</feature>
<keyword evidence="1" id="KW-0732">Signal</keyword>
<comment type="caution">
    <text evidence="2">The sequence shown here is derived from an EMBL/GenBank/DDBJ whole genome shotgun (WGS) entry which is preliminary data.</text>
</comment>
<keyword evidence="3" id="KW-1185">Reference proteome</keyword>
<gene>
    <name evidence="2" type="ORF">QBC47DRAFT_439814</name>
</gene>
<protein>
    <submittedName>
        <fullName evidence="2">Uncharacterized protein</fullName>
    </submittedName>
</protein>
<sequence length="138" mass="14609">MLFKGLAAFAALVIGVSAGDSVHLVNCGEGVNGSQSADSVVVFCADDSNCHFNPAPDNFCTVSDGGQLTTWERDGSCAFDTGVTFNWSIEGDARNQPLFSAVGHASNGQQSFTCFKDNSPFMYTDSFGQSCVSIYFCL</sequence>
<accession>A0AAJ0B173</accession>